<proteinExistence type="predicted"/>
<evidence type="ECO:0000256" key="1">
    <source>
        <dbReference type="SAM" id="MobiDB-lite"/>
    </source>
</evidence>
<dbReference type="OrthoDB" id="444265at2759"/>
<feature type="compositionally biased region" description="Basic and acidic residues" evidence="1">
    <location>
        <begin position="38"/>
        <end position="49"/>
    </location>
</feature>
<feature type="compositionally biased region" description="Polar residues" evidence="1">
    <location>
        <begin position="23"/>
        <end position="32"/>
    </location>
</feature>
<dbReference type="SMART" id="SM00240">
    <property type="entry name" value="FHA"/>
    <property type="match status" value="1"/>
</dbReference>
<dbReference type="EMBL" id="KQ964460">
    <property type="protein sequence ID" value="KXN72087.1"/>
    <property type="molecule type" value="Genomic_DNA"/>
</dbReference>
<feature type="compositionally biased region" description="Low complexity" evidence="1">
    <location>
        <begin position="1"/>
        <end position="15"/>
    </location>
</feature>
<reference evidence="3 4" key="1">
    <citation type="journal article" date="2015" name="Genome Biol. Evol.">
        <title>Phylogenomic analyses indicate that early fungi evolved digesting cell walls of algal ancestors of land plants.</title>
        <authorList>
            <person name="Chang Y."/>
            <person name="Wang S."/>
            <person name="Sekimoto S."/>
            <person name="Aerts A.L."/>
            <person name="Choi C."/>
            <person name="Clum A."/>
            <person name="LaButti K.M."/>
            <person name="Lindquist E.A."/>
            <person name="Yee Ngan C."/>
            <person name="Ohm R.A."/>
            <person name="Salamov A.A."/>
            <person name="Grigoriev I.V."/>
            <person name="Spatafora J.W."/>
            <person name="Berbee M.L."/>
        </authorList>
    </citation>
    <scope>NUCLEOTIDE SEQUENCE [LARGE SCALE GENOMIC DNA]</scope>
    <source>
        <strain evidence="3 4">NRRL 28638</strain>
    </source>
</reference>
<dbReference type="OMA" id="KIPTANW"/>
<dbReference type="SUPFAM" id="SSF49879">
    <property type="entry name" value="SMAD/FHA domain"/>
    <property type="match status" value="1"/>
</dbReference>
<dbReference type="AlphaFoldDB" id="A0A137PAP8"/>
<gene>
    <name evidence="3" type="ORF">CONCODRAFT_16427</name>
</gene>
<feature type="domain" description="FHA" evidence="2">
    <location>
        <begin position="126"/>
        <end position="189"/>
    </location>
</feature>
<dbReference type="Proteomes" id="UP000070444">
    <property type="component" value="Unassembled WGS sequence"/>
</dbReference>
<keyword evidence="4" id="KW-1185">Reference proteome</keyword>
<dbReference type="STRING" id="796925.A0A137PAP8"/>
<evidence type="ECO:0000259" key="2">
    <source>
        <dbReference type="PROSITE" id="PS50006"/>
    </source>
</evidence>
<name>A0A137PAP8_CONC2</name>
<evidence type="ECO:0000313" key="4">
    <source>
        <dbReference type="Proteomes" id="UP000070444"/>
    </source>
</evidence>
<dbReference type="Gene3D" id="2.60.200.20">
    <property type="match status" value="1"/>
</dbReference>
<dbReference type="PROSITE" id="PS50006">
    <property type="entry name" value="FHA_DOMAIN"/>
    <property type="match status" value="1"/>
</dbReference>
<dbReference type="InterPro" id="IPR008984">
    <property type="entry name" value="SMAD_FHA_dom_sf"/>
</dbReference>
<sequence length="218" mass="25151">MSPSSPRSSRFNSKYSSDRNRNRSQSPNGPRRSTQRHSSRDETQNRPKNTETTTQSPKNDEEPEIEHKPNFERSGLLAAETNVYNGVIVKYNEPSDAAKPNIKWRWYVFKGEKELEMLPLYRQSAYLIGRDRKVADIPIDHASCSKQHAALQYRKVTERDAEGRLRVVIKPYIIDLESANGTKVNGVQIPPVRYVELKHKDVIKFGASTRDYVYLKED</sequence>
<dbReference type="Pfam" id="PF00498">
    <property type="entry name" value="FHA"/>
    <property type="match status" value="1"/>
</dbReference>
<evidence type="ECO:0000313" key="3">
    <source>
        <dbReference type="EMBL" id="KXN72087.1"/>
    </source>
</evidence>
<protein>
    <submittedName>
        <fullName evidence="3">SMAD/FHA domain-containing protein</fullName>
    </submittedName>
</protein>
<dbReference type="InterPro" id="IPR000253">
    <property type="entry name" value="FHA_dom"/>
</dbReference>
<accession>A0A137PAP8</accession>
<organism evidence="3 4">
    <name type="scientific">Conidiobolus coronatus (strain ATCC 28846 / CBS 209.66 / NRRL 28638)</name>
    <name type="common">Delacroixia coronata</name>
    <dbReference type="NCBI Taxonomy" id="796925"/>
    <lineage>
        <taxon>Eukaryota</taxon>
        <taxon>Fungi</taxon>
        <taxon>Fungi incertae sedis</taxon>
        <taxon>Zoopagomycota</taxon>
        <taxon>Entomophthoromycotina</taxon>
        <taxon>Entomophthoromycetes</taxon>
        <taxon>Entomophthorales</taxon>
        <taxon>Ancylistaceae</taxon>
        <taxon>Conidiobolus</taxon>
    </lineage>
</organism>
<feature type="region of interest" description="Disordered" evidence="1">
    <location>
        <begin position="1"/>
        <end position="74"/>
    </location>
</feature>
<dbReference type="InterPro" id="IPR050923">
    <property type="entry name" value="Cell_Proc_Reg/RNA_Proc"/>
</dbReference>
<dbReference type="PANTHER" id="PTHR23308">
    <property type="entry name" value="NUCLEAR INHIBITOR OF PROTEIN PHOSPHATASE-1"/>
    <property type="match status" value="1"/>
</dbReference>